<evidence type="ECO:0000256" key="1">
    <source>
        <dbReference type="ARBA" id="ARBA00001273"/>
    </source>
</evidence>
<evidence type="ECO:0000313" key="13">
    <source>
        <dbReference type="Proteomes" id="UP000245283"/>
    </source>
</evidence>
<dbReference type="InterPro" id="IPR028343">
    <property type="entry name" value="FBPtase"/>
</dbReference>
<evidence type="ECO:0000256" key="5">
    <source>
        <dbReference type="ARBA" id="ARBA00022567"/>
    </source>
</evidence>
<evidence type="ECO:0000256" key="3">
    <source>
        <dbReference type="ARBA" id="ARBA00013093"/>
    </source>
</evidence>
<sequence length="358" mass="38607">MATCTLTRYLPDAEEGHTGPPYTHLVNAIAVCVRLLASDVSRGPLVLDSSQAGDPAELRRELYRRTTETVLDQVSNLPQVAAVALADEAGGSEIHVISEDPQAPYLLCFEVHLGSSKLVENQPVGLTFTVRRRAEPGYTNGSMEDFLNPNNERVCAGMGLLGPSTVLIVTTGQGVDGFTLDRRIGSFVLTHPHMRLPESSDVLAVNLSNGPKWPPAITRYVDERIAEADSEGRGLEIRWNNSALIGTYRILLNGGLFMMPELQSQPGTLGAPDTPGLRLLHAADALATIIEQAGGGASSGSASLSELVPDSLDYRTSIILGARYDVSLIERYAVEEEEGYVGLANSPLFHNRSLYFLH</sequence>
<dbReference type="GO" id="GO:0006002">
    <property type="term" value="P:fructose 6-phosphate metabolic process"/>
    <property type="evidence" value="ECO:0007669"/>
    <property type="project" value="TreeGrafter"/>
</dbReference>
<dbReference type="PANTHER" id="PTHR11556:SF35">
    <property type="entry name" value="SEDOHEPTULOSE-1,7-BISPHOSPHATASE, CHLOROPLASTIC"/>
    <property type="match status" value="1"/>
</dbReference>
<dbReference type="GO" id="GO:0006094">
    <property type="term" value="P:gluconeogenesis"/>
    <property type="evidence" value="ECO:0007669"/>
    <property type="project" value="TreeGrafter"/>
</dbReference>
<evidence type="ECO:0000259" key="10">
    <source>
        <dbReference type="Pfam" id="PF00316"/>
    </source>
</evidence>
<evidence type="ECO:0000256" key="7">
    <source>
        <dbReference type="ARBA" id="ARBA00023277"/>
    </source>
</evidence>
<dbReference type="OrthoDB" id="9806756at2"/>
<keyword evidence="6 9" id="KW-0378">Hydrolase</keyword>
<evidence type="ECO:0000256" key="2">
    <source>
        <dbReference type="ARBA" id="ARBA00010941"/>
    </source>
</evidence>
<gene>
    <name evidence="12" type="ORF">DD236_07795</name>
</gene>
<dbReference type="InterPro" id="IPR000146">
    <property type="entry name" value="FBPase_class-1"/>
</dbReference>
<evidence type="ECO:0000256" key="6">
    <source>
        <dbReference type="ARBA" id="ARBA00022801"/>
    </source>
</evidence>
<comment type="pathway">
    <text evidence="8">Carbohydrate biosynthesis.</text>
</comment>
<proteinExistence type="inferred from homology"/>
<feature type="domain" description="Fructose-1-6-bisphosphatase class I N-terminal" evidence="10">
    <location>
        <begin position="22"/>
        <end position="192"/>
    </location>
</feature>
<keyword evidence="13" id="KW-1185">Reference proteome</keyword>
<dbReference type="InterPro" id="IPR044015">
    <property type="entry name" value="FBPase_C_dom"/>
</dbReference>
<evidence type="ECO:0000256" key="4">
    <source>
        <dbReference type="ARBA" id="ARBA00022490"/>
    </source>
</evidence>
<dbReference type="GO" id="GO:0005829">
    <property type="term" value="C:cytosol"/>
    <property type="evidence" value="ECO:0007669"/>
    <property type="project" value="TreeGrafter"/>
</dbReference>
<dbReference type="Gene3D" id="3.30.540.10">
    <property type="entry name" value="Fructose-1,6-Bisphosphatase, subunit A, domain 1"/>
    <property type="match status" value="1"/>
</dbReference>
<evidence type="ECO:0000259" key="11">
    <source>
        <dbReference type="Pfam" id="PF18913"/>
    </source>
</evidence>
<dbReference type="Gene3D" id="3.40.190.80">
    <property type="match status" value="1"/>
</dbReference>
<dbReference type="AlphaFoldDB" id="A0A2V1K732"/>
<keyword evidence="5" id="KW-0113">Calvin cycle</keyword>
<dbReference type="GO" id="GO:0030388">
    <property type="term" value="P:fructose 1,6-bisphosphate metabolic process"/>
    <property type="evidence" value="ECO:0007669"/>
    <property type="project" value="TreeGrafter"/>
</dbReference>
<reference evidence="13" key="1">
    <citation type="submission" date="2018-05" db="EMBL/GenBank/DDBJ databases">
        <authorList>
            <person name="Li Y."/>
        </authorList>
    </citation>
    <scope>NUCLEOTIDE SEQUENCE [LARGE SCALE GENOMIC DNA]</scope>
    <source>
        <strain evidence="13">sk1b4</strain>
    </source>
</reference>
<dbReference type="GO" id="GO:0019253">
    <property type="term" value="P:reductive pentose-phosphate cycle"/>
    <property type="evidence" value="ECO:0007669"/>
    <property type="project" value="UniProtKB-KW"/>
</dbReference>
<comment type="similarity">
    <text evidence="2 9">Belongs to the FBPase class 1 family.</text>
</comment>
<dbReference type="Proteomes" id="UP000245283">
    <property type="component" value="Unassembled WGS sequence"/>
</dbReference>
<dbReference type="Pfam" id="PF00316">
    <property type="entry name" value="FBPase"/>
    <property type="match status" value="1"/>
</dbReference>
<name>A0A2V1K732_9ACTO</name>
<dbReference type="PRINTS" id="PR00115">
    <property type="entry name" value="F16BPHPHTASE"/>
</dbReference>
<organism evidence="12 13">
    <name type="scientific">Ancrocorticia populi</name>
    <dbReference type="NCBI Taxonomy" id="2175228"/>
    <lineage>
        <taxon>Bacteria</taxon>
        <taxon>Bacillati</taxon>
        <taxon>Actinomycetota</taxon>
        <taxon>Actinomycetes</taxon>
        <taxon>Actinomycetales</taxon>
        <taxon>Actinomycetaceae</taxon>
        <taxon>Ancrocorticia</taxon>
    </lineage>
</organism>
<dbReference type="SUPFAM" id="SSF56655">
    <property type="entry name" value="Carbohydrate phosphatase"/>
    <property type="match status" value="1"/>
</dbReference>
<evidence type="ECO:0000256" key="9">
    <source>
        <dbReference type="RuleBase" id="RU000508"/>
    </source>
</evidence>
<feature type="domain" description="Fructose-1-6-bisphosphatase class 1 C-terminal" evidence="11">
    <location>
        <begin position="196"/>
        <end position="332"/>
    </location>
</feature>
<dbReference type="RefSeq" id="WP_109093824.1">
    <property type="nucleotide sequence ID" value="NZ_QETB01000004.1"/>
</dbReference>
<evidence type="ECO:0000313" key="12">
    <source>
        <dbReference type="EMBL" id="PWF25997.1"/>
    </source>
</evidence>
<keyword evidence="4" id="KW-0963">Cytoplasm</keyword>
<dbReference type="Pfam" id="PF18913">
    <property type="entry name" value="FBPase_C"/>
    <property type="match status" value="1"/>
</dbReference>
<accession>A0A2V1K732</accession>
<protein>
    <recommendedName>
        <fullName evidence="3">fructose-bisphosphatase</fullName>
        <ecNumber evidence="3">3.1.3.11</ecNumber>
    </recommendedName>
</protein>
<dbReference type="GO" id="GO:0006000">
    <property type="term" value="P:fructose metabolic process"/>
    <property type="evidence" value="ECO:0007669"/>
    <property type="project" value="TreeGrafter"/>
</dbReference>
<dbReference type="GO" id="GO:0005986">
    <property type="term" value="P:sucrose biosynthetic process"/>
    <property type="evidence" value="ECO:0007669"/>
    <property type="project" value="TreeGrafter"/>
</dbReference>
<keyword evidence="7 9" id="KW-0119">Carbohydrate metabolism</keyword>
<comment type="catalytic activity">
    <reaction evidence="1">
        <text>beta-D-fructose 1,6-bisphosphate + H2O = beta-D-fructose 6-phosphate + phosphate</text>
        <dbReference type="Rhea" id="RHEA:11064"/>
        <dbReference type="ChEBI" id="CHEBI:15377"/>
        <dbReference type="ChEBI" id="CHEBI:32966"/>
        <dbReference type="ChEBI" id="CHEBI:43474"/>
        <dbReference type="ChEBI" id="CHEBI:57634"/>
        <dbReference type="EC" id="3.1.3.11"/>
    </reaction>
</comment>
<dbReference type="PANTHER" id="PTHR11556">
    <property type="entry name" value="FRUCTOSE-1,6-BISPHOSPHATASE-RELATED"/>
    <property type="match status" value="1"/>
</dbReference>
<dbReference type="GO" id="GO:0042132">
    <property type="term" value="F:fructose 1,6-bisphosphate 1-phosphatase activity"/>
    <property type="evidence" value="ECO:0007669"/>
    <property type="project" value="UniProtKB-EC"/>
</dbReference>
<comment type="caution">
    <text evidence="12">The sequence shown here is derived from an EMBL/GenBank/DDBJ whole genome shotgun (WGS) entry which is preliminary data.</text>
</comment>
<evidence type="ECO:0000256" key="8">
    <source>
        <dbReference type="ARBA" id="ARBA00024331"/>
    </source>
</evidence>
<dbReference type="EC" id="3.1.3.11" evidence="3"/>
<dbReference type="EMBL" id="QETB01000004">
    <property type="protein sequence ID" value="PWF25997.1"/>
    <property type="molecule type" value="Genomic_DNA"/>
</dbReference>
<dbReference type="InterPro" id="IPR033391">
    <property type="entry name" value="FBPase_N"/>
</dbReference>